<feature type="compositionally biased region" description="Basic and acidic residues" evidence="1">
    <location>
        <begin position="1"/>
        <end position="15"/>
    </location>
</feature>
<feature type="region of interest" description="Disordered" evidence="1">
    <location>
        <begin position="71"/>
        <end position="192"/>
    </location>
</feature>
<dbReference type="AlphaFoldDB" id="A0A4Y9Z5U5"/>
<feature type="compositionally biased region" description="Acidic residues" evidence="1">
    <location>
        <begin position="601"/>
        <end position="613"/>
    </location>
</feature>
<feature type="region of interest" description="Disordered" evidence="1">
    <location>
        <begin position="601"/>
        <end position="628"/>
    </location>
</feature>
<accession>A0A4Y9Z5U5</accession>
<gene>
    <name evidence="2" type="ORF">EVJ58_g536</name>
</gene>
<evidence type="ECO:0000313" key="2">
    <source>
        <dbReference type="EMBL" id="TFY69248.1"/>
    </source>
</evidence>
<feature type="compositionally biased region" description="Polar residues" evidence="1">
    <location>
        <begin position="327"/>
        <end position="344"/>
    </location>
</feature>
<feature type="compositionally biased region" description="Polar residues" evidence="1">
    <location>
        <begin position="126"/>
        <end position="142"/>
    </location>
</feature>
<evidence type="ECO:0000313" key="3">
    <source>
        <dbReference type="Proteomes" id="UP000298390"/>
    </source>
</evidence>
<feature type="region of interest" description="Disordered" evidence="1">
    <location>
        <begin position="1"/>
        <end position="48"/>
    </location>
</feature>
<protein>
    <submittedName>
        <fullName evidence="2">Uncharacterized protein</fullName>
    </submittedName>
</protein>
<feature type="compositionally biased region" description="Polar residues" evidence="1">
    <location>
        <begin position="71"/>
        <end position="85"/>
    </location>
</feature>
<proteinExistence type="predicted"/>
<feature type="compositionally biased region" description="Low complexity" evidence="1">
    <location>
        <begin position="170"/>
        <end position="181"/>
    </location>
</feature>
<dbReference type="EMBL" id="SEKV01000013">
    <property type="protein sequence ID" value="TFY69248.1"/>
    <property type="molecule type" value="Genomic_DNA"/>
</dbReference>
<feature type="region of interest" description="Disordered" evidence="1">
    <location>
        <begin position="206"/>
        <end position="288"/>
    </location>
</feature>
<dbReference type="Proteomes" id="UP000298390">
    <property type="component" value="Unassembled WGS sequence"/>
</dbReference>
<comment type="caution">
    <text evidence="2">The sequence shown here is derived from an EMBL/GenBank/DDBJ whole genome shotgun (WGS) entry which is preliminary data.</text>
</comment>
<evidence type="ECO:0000256" key="1">
    <source>
        <dbReference type="SAM" id="MobiDB-lite"/>
    </source>
</evidence>
<feature type="region of interest" description="Disordered" evidence="1">
    <location>
        <begin position="327"/>
        <end position="362"/>
    </location>
</feature>
<sequence>MSSQRDDQASQERRTRAANAFAHPGLPDIDTKSKRRNKQEMAEARAAQIAADEAAEEARTAAIQSIATVQRNMQQRDMQEQTQRTVPPRLAAKENRSVGGRNGQKAAVVQKSTTQTDMVVGVPAPVNNSNTSDAESLDSQAVTPRAVLPLPDPIPVLNVSARKRKSAPDTSVSESTSVGGTKKAKPLHPSGMLTSWQATSTLVVPPSQKPRVAPQAAAPATRTNDRQGASRIVQKHTPRPSTEDGYESSQAADNGPHDARRTAEGLVGADSDSDSGAEMVTVPPHDGRKGGLAADHAIGAFKGKGFVGMDSDFAAAAQAKKLRASSVASEATSLDHTPSPQAGSARQARRVPTNDDLPPGSKPTYNKVVVPKLINIIARLPNPWELQMINFAADVQRVWAEDCAHYPPGYVIEEGTPLYGLTMQRLYTWRSTFAANAITAVTKFWEDRGINDALDRAECAKLAVGTGKPFLFGQVEFLEDGCTVSKRLHRFEHPVILDVFSEHLRLVQAVPTPATYPRGALFLAAAAVERAWKLAVIGDGVIAPQRSDAFSEKSVAKAMLTLGKAVASLTTAKWEQILSRAQDVLAVKAASAKYIVLEGSSDDDDLYSDEESDTAAKTRTRASEITSD</sequence>
<organism evidence="2 3">
    <name type="scientific">Rhodofomes roseus</name>
    <dbReference type="NCBI Taxonomy" id="34475"/>
    <lineage>
        <taxon>Eukaryota</taxon>
        <taxon>Fungi</taxon>
        <taxon>Dikarya</taxon>
        <taxon>Basidiomycota</taxon>
        <taxon>Agaricomycotina</taxon>
        <taxon>Agaricomycetes</taxon>
        <taxon>Polyporales</taxon>
        <taxon>Rhodofomes</taxon>
    </lineage>
</organism>
<name>A0A4Y9Z5U5_9APHY</name>
<reference evidence="2 3" key="1">
    <citation type="submission" date="2019-01" db="EMBL/GenBank/DDBJ databases">
        <title>Genome sequencing of the rare red list fungi Fomitopsis rosea.</title>
        <authorList>
            <person name="Buettner E."/>
            <person name="Kellner H."/>
        </authorList>
    </citation>
    <scope>NUCLEOTIDE SEQUENCE [LARGE SCALE GENOMIC DNA]</scope>
    <source>
        <strain evidence="2 3">DSM 105464</strain>
    </source>
</reference>